<feature type="compositionally biased region" description="Basic and acidic residues" evidence="1">
    <location>
        <begin position="200"/>
        <end position="216"/>
    </location>
</feature>
<dbReference type="GO" id="GO:1900150">
    <property type="term" value="P:regulation of defense response to fungus"/>
    <property type="evidence" value="ECO:0007669"/>
    <property type="project" value="InterPro"/>
</dbReference>
<gene>
    <name evidence="4" type="ORF">RJ639_009942</name>
</gene>
<dbReference type="PANTHER" id="PTHR31105">
    <property type="entry name" value="EXTRA-LARGE G-PROTEIN-LIKE"/>
    <property type="match status" value="1"/>
</dbReference>
<evidence type="ECO:0008006" key="6">
    <source>
        <dbReference type="Google" id="ProtNLM"/>
    </source>
</evidence>
<feature type="compositionally biased region" description="Basic and acidic residues" evidence="1">
    <location>
        <begin position="227"/>
        <end position="244"/>
    </location>
</feature>
<dbReference type="Pfam" id="PF11331">
    <property type="entry name" value="Zn_ribbon_12"/>
    <property type="match status" value="1"/>
</dbReference>
<dbReference type="InterPro" id="IPR055126">
    <property type="entry name" value="EDR4-like_N"/>
</dbReference>
<organism evidence="4 5">
    <name type="scientific">Escallonia herrerae</name>
    <dbReference type="NCBI Taxonomy" id="1293975"/>
    <lineage>
        <taxon>Eukaryota</taxon>
        <taxon>Viridiplantae</taxon>
        <taxon>Streptophyta</taxon>
        <taxon>Embryophyta</taxon>
        <taxon>Tracheophyta</taxon>
        <taxon>Spermatophyta</taxon>
        <taxon>Magnoliopsida</taxon>
        <taxon>eudicotyledons</taxon>
        <taxon>Gunneridae</taxon>
        <taxon>Pentapetalae</taxon>
        <taxon>asterids</taxon>
        <taxon>campanulids</taxon>
        <taxon>Escalloniales</taxon>
        <taxon>Escalloniaceae</taxon>
        <taxon>Escallonia</taxon>
    </lineage>
</organism>
<comment type="caution">
    <text evidence="4">The sequence shown here is derived from an EMBL/GenBank/DDBJ whole genome shotgun (WGS) entry which is preliminary data.</text>
</comment>
<dbReference type="Pfam" id="PF22910">
    <property type="entry name" value="EDR4-like_1st"/>
    <property type="match status" value="1"/>
</dbReference>
<reference evidence="4" key="1">
    <citation type="submission" date="2022-12" db="EMBL/GenBank/DDBJ databases">
        <title>Draft genome assemblies for two species of Escallonia (Escalloniales).</title>
        <authorList>
            <person name="Chanderbali A."/>
            <person name="Dervinis C."/>
            <person name="Anghel I."/>
            <person name="Soltis D."/>
            <person name="Soltis P."/>
            <person name="Zapata F."/>
        </authorList>
    </citation>
    <scope>NUCLEOTIDE SEQUENCE</scope>
    <source>
        <strain evidence="4">UCBG64.0493</strain>
        <tissue evidence="4">Leaf</tissue>
    </source>
</reference>
<feature type="compositionally biased region" description="Low complexity" evidence="1">
    <location>
        <begin position="281"/>
        <end position="298"/>
    </location>
</feature>
<keyword evidence="5" id="KW-1185">Reference proteome</keyword>
<feature type="compositionally biased region" description="Basic and acidic residues" evidence="1">
    <location>
        <begin position="382"/>
        <end position="393"/>
    </location>
</feature>
<feature type="region of interest" description="Disordered" evidence="1">
    <location>
        <begin position="681"/>
        <end position="716"/>
    </location>
</feature>
<evidence type="ECO:0000259" key="2">
    <source>
        <dbReference type="Pfam" id="PF11331"/>
    </source>
</evidence>
<evidence type="ECO:0000259" key="3">
    <source>
        <dbReference type="Pfam" id="PF22910"/>
    </source>
</evidence>
<proteinExistence type="predicted"/>
<dbReference type="AlphaFoldDB" id="A0AA89AXG3"/>
<protein>
    <recommendedName>
        <fullName evidence="6">Zinc-ribbon domain-containing protein</fullName>
    </recommendedName>
</protein>
<sequence>MSHMTSQMNTKVRLVRCPRCQRILPELAEVPIYSCGGCGALLQAKVRKNQFQDLGSRIHEADSRQNNELKHVSEEREASILNQRATIPSIEGPALRKSIGRDNKREGLGDEFRSSIELTSHEDADSSPEVRANIAPDGDNVPLDPYETRDHCDSRDSKREHLDAELDSSAELTSHEDADSSPEVRANIAPDGSNGPLDPYEIRDHCDSRDSKREWVDVELDSSAELTSHEDAGSSPEARAHMALDEDNGPLDQDKRSDQNDFGENRREHPGDINFSDEVLPSKLNQNKSSSSSPGAGAYENEESATWSPEAEVHENEELLLSPGAAALENESCSPGGGADGKASLSFSPKAGAHVIKLSSFSPGAGPNEIKDSSSLSSGEGNESRDSSNNRDENEFEDYIIERPGNMDLSIEVSSSRELPCHEIEEPSQVAGGDTEVYGLSSHFIYRISSAENLECPGPKDTITSTHRILGGCVSSENVVHPYKEERKQSQSNTNLRGIRPKDSITMAQRSIGESILSEDLMSPYKQGMKPSQSIQGFNRISSVDTLANSPRNDHSSEFHVAVEAMTKSPTTRSYYAYDGSASSCNETDDPVSDQHFHRLKRNFKNADFVSTKGLPKRDGFMVNNTMNSESEMQYRAINSLSTLPGKNHHATKGRHVFPESTRHGLPVRSMMRRGTNEHVAKLPFSQAGHRSGSPSSYGRNEFHTSHHSPGRSEYVDSDKMKLLRMVYELQDQLDRTYVSEGKTSERVSPRLAHLAPERERYRDLTRAPERYSKGVSWSQQFKYPRRAFSGETSHCRHLADCPCLRCYPHVWHCSVQPHVTSCEKEHHMAHPGHNYYSAYCSGSSSPRCYAGSEFSLGSRDAKADDQRLKDREVKKLYASEKYHLKRQHLRPIAGGAPIVTCYRCLELLQLPADFLVFKRRCHLLKCGTCSEVLKFSFQNSSVVPCVPDAIAPPPSQVDDYTNTTKNRNFASASRVHAEPVSCSDDFGQSFCISCSTEDDPSPPFHTLGRNANDRKMSSGSSFDPIDERKTAYPHESQNKYRTPVKRFDSASTSSFMSKKEKVPSEIEELPTAASPLHRLMGYSSPSKVIKRSDE</sequence>
<feature type="compositionally biased region" description="Basic and acidic residues" evidence="1">
    <location>
        <begin position="1026"/>
        <end position="1039"/>
    </location>
</feature>
<feature type="compositionally biased region" description="Basic and acidic residues" evidence="1">
    <location>
        <begin position="115"/>
        <end position="124"/>
    </location>
</feature>
<accession>A0AA89AXG3</accession>
<dbReference type="InterPro" id="IPR021480">
    <property type="entry name" value="Zinc_ribbon_12"/>
</dbReference>
<dbReference type="Proteomes" id="UP001188597">
    <property type="component" value="Unassembled WGS sequence"/>
</dbReference>
<feature type="compositionally biased region" description="Basic and acidic residues" evidence="1">
    <location>
        <begin position="252"/>
        <end position="271"/>
    </location>
</feature>
<evidence type="ECO:0000313" key="5">
    <source>
        <dbReference type="Proteomes" id="UP001188597"/>
    </source>
</evidence>
<feature type="domain" description="Enhanced disease resistance 4-like N-terminal" evidence="3">
    <location>
        <begin position="11"/>
        <end position="44"/>
    </location>
</feature>
<feature type="region of interest" description="Disordered" evidence="1">
    <location>
        <begin position="1003"/>
        <end position="1068"/>
    </location>
</feature>
<evidence type="ECO:0000256" key="1">
    <source>
        <dbReference type="SAM" id="MobiDB-lite"/>
    </source>
</evidence>
<feature type="region of interest" description="Disordered" evidence="1">
    <location>
        <begin position="115"/>
        <end position="345"/>
    </location>
</feature>
<feature type="compositionally biased region" description="Basic and acidic residues" evidence="1">
    <location>
        <begin position="146"/>
        <end position="164"/>
    </location>
</feature>
<dbReference type="InterPro" id="IPR040244">
    <property type="entry name" value="EDR4-like"/>
</dbReference>
<feature type="domain" description="Probable zinc-ribbon" evidence="2">
    <location>
        <begin position="894"/>
        <end position="938"/>
    </location>
</feature>
<name>A0AA89AXG3_9ASTE</name>
<dbReference type="PANTHER" id="PTHR31105:SF38">
    <property type="entry name" value="PROTEIN ENHANCED DISEASE RESISTANCE 4"/>
    <property type="match status" value="1"/>
</dbReference>
<evidence type="ECO:0000313" key="4">
    <source>
        <dbReference type="EMBL" id="KAK3014926.1"/>
    </source>
</evidence>
<dbReference type="EMBL" id="JAVXUP010001179">
    <property type="protein sequence ID" value="KAK3014926.1"/>
    <property type="molecule type" value="Genomic_DNA"/>
</dbReference>
<feature type="region of interest" description="Disordered" evidence="1">
    <location>
        <begin position="358"/>
        <end position="395"/>
    </location>
</feature>